<evidence type="ECO:0000259" key="5">
    <source>
        <dbReference type="Pfam" id="PF13439"/>
    </source>
</evidence>
<gene>
    <name evidence="6" type="ORF">CVT63_07305</name>
</gene>
<feature type="domain" description="Glycosyl transferase family 1" evidence="4">
    <location>
        <begin position="216"/>
        <end position="372"/>
    </location>
</feature>
<keyword evidence="1" id="KW-0328">Glycosyltransferase</keyword>
<dbReference type="PANTHER" id="PTHR46401:SF2">
    <property type="entry name" value="GLYCOSYLTRANSFERASE WBBK-RELATED"/>
    <property type="match status" value="1"/>
</dbReference>
<evidence type="ECO:0000256" key="3">
    <source>
        <dbReference type="SAM" id="MobiDB-lite"/>
    </source>
</evidence>
<name>A0A2N3G4M9_9ACTN</name>
<dbReference type="GO" id="GO:0009103">
    <property type="term" value="P:lipopolysaccharide biosynthetic process"/>
    <property type="evidence" value="ECO:0007669"/>
    <property type="project" value="TreeGrafter"/>
</dbReference>
<evidence type="ECO:0000259" key="4">
    <source>
        <dbReference type="Pfam" id="PF00534"/>
    </source>
</evidence>
<sequence>MRIGIAAMGSVLGNGGGLDIYTRYLVEALADNDSDSSYVILVSQGSQKTWSYRSWPSNVRFVPLYDIEPRRSALVRAAQRLLWRTLALLVPAHHGDPYLARQIDSLGLDLIHYPHTVVHPLSIRTPCVLSFWDMQQEYYPQFFTDAELAARANTYMPSVEKAWHVIAPSAYTQHTLIERYGTPASKITVIPHGIPKTLQRTGADEMSRVRTKYNLPDEYVYYPANPWPHKNHARLMAALRVYQDRYGPPPKLILSGRLRHERWDAKILAVAAGMEDHVIDLGFVPLEDLPALYSAATLMVFPSLFEGFGIPLVEAMACGCPIAAADATTIPEITNGAAFLFDPFSPENIAEAIRLVLHDQELRNTLIERGYQQLKRFDWEAIIPQLVGIYERVVNRALKHPVRNLAMRCPTLPELPPPPPGETGLSATNFTNDTNSKTTRAIRAIRGKRVPIRCPTLPELPPPPPGKFGWPFDTVR</sequence>
<feature type="region of interest" description="Disordered" evidence="3">
    <location>
        <begin position="453"/>
        <end position="476"/>
    </location>
</feature>
<dbReference type="InterPro" id="IPR028098">
    <property type="entry name" value="Glyco_trans_4-like_N"/>
</dbReference>
<comment type="caution">
    <text evidence="6">The sequence shown here is derived from an EMBL/GenBank/DDBJ whole genome shotgun (WGS) entry which is preliminary data.</text>
</comment>
<reference evidence="6 7" key="1">
    <citation type="journal article" date="2017" name="ISME J.">
        <title>Potential for microbial H2 and metal transformations associated with novel bacteria and archaea in deep terrestrial subsurface sediments.</title>
        <authorList>
            <person name="Hernsdorf A.W."/>
            <person name="Amano Y."/>
            <person name="Miyakawa K."/>
            <person name="Ise K."/>
            <person name="Suzuki Y."/>
            <person name="Anantharaman K."/>
            <person name="Probst A."/>
            <person name="Burstein D."/>
            <person name="Thomas B.C."/>
            <person name="Banfield J.F."/>
        </authorList>
    </citation>
    <scope>NUCLEOTIDE SEQUENCE [LARGE SCALE GENOMIC DNA]</scope>
    <source>
        <strain evidence="6">HGW-Actinobacteria-3</strain>
    </source>
</reference>
<dbReference type="InterPro" id="IPR001296">
    <property type="entry name" value="Glyco_trans_1"/>
</dbReference>
<dbReference type="Pfam" id="PF13439">
    <property type="entry name" value="Glyco_transf_4"/>
    <property type="match status" value="1"/>
</dbReference>
<organism evidence="6 7">
    <name type="scientific">Candidatus Anoxymicrobium japonicum</name>
    <dbReference type="NCBI Taxonomy" id="2013648"/>
    <lineage>
        <taxon>Bacteria</taxon>
        <taxon>Bacillati</taxon>
        <taxon>Actinomycetota</taxon>
        <taxon>Candidatus Geothermincolia</taxon>
        <taxon>Candidatus Geothermincolales</taxon>
        <taxon>Candidatus Anoxymicrobiaceae</taxon>
        <taxon>Candidatus Anoxymicrobium</taxon>
    </lineage>
</organism>
<evidence type="ECO:0000313" key="6">
    <source>
        <dbReference type="EMBL" id="PKQ27572.1"/>
    </source>
</evidence>
<proteinExistence type="predicted"/>
<feature type="region of interest" description="Disordered" evidence="3">
    <location>
        <begin position="410"/>
        <end position="433"/>
    </location>
</feature>
<dbReference type="PANTHER" id="PTHR46401">
    <property type="entry name" value="GLYCOSYLTRANSFERASE WBBK-RELATED"/>
    <property type="match status" value="1"/>
</dbReference>
<keyword evidence="2" id="KW-0808">Transferase</keyword>
<dbReference type="EMBL" id="PHEX01000077">
    <property type="protein sequence ID" value="PKQ27572.1"/>
    <property type="molecule type" value="Genomic_DNA"/>
</dbReference>
<dbReference type="Proteomes" id="UP000233654">
    <property type="component" value="Unassembled WGS sequence"/>
</dbReference>
<dbReference type="Gene3D" id="3.40.50.2000">
    <property type="entry name" value="Glycogen Phosphorylase B"/>
    <property type="match status" value="2"/>
</dbReference>
<evidence type="ECO:0000313" key="7">
    <source>
        <dbReference type="Proteomes" id="UP000233654"/>
    </source>
</evidence>
<dbReference type="AlphaFoldDB" id="A0A2N3G4M9"/>
<dbReference type="SUPFAM" id="SSF53756">
    <property type="entry name" value="UDP-Glycosyltransferase/glycogen phosphorylase"/>
    <property type="match status" value="1"/>
</dbReference>
<feature type="domain" description="Glycosyltransferase subfamily 4-like N-terminal" evidence="5">
    <location>
        <begin position="16"/>
        <end position="194"/>
    </location>
</feature>
<evidence type="ECO:0000256" key="1">
    <source>
        <dbReference type="ARBA" id="ARBA00022676"/>
    </source>
</evidence>
<dbReference type="CDD" id="cd03809">
    <property type="entry name" value="GT4_MtfB-like"/>
    <property type="match status" value="1"/>
</dbReference>
<protein>
    <submittedName>
        <fullName evidence="6">Uncharacterized protein</fullName>
    </submittedName>
</protein>
<evidence type="ECO:0000256" key="2">
    <source>
        <dbReference type="ARBA" id="ARBA00022679"/>
    </source>
</evidence>
<dbReference type="Pfam" id="PF00534">
    <property type="entry name" value="Glycos_transf_1"/>
    <property type="match status" value="1"/>
</dbReference>
<dbReference type="GO" id="GO:0016757">
    <property type="term" value="F:glycosyltransferase activity"/>
    <property type="evidence" value="ECO:0007669"/>
    <property type="project" value="UniProtKB-KW"/>
</dbReference>
<accession>A0A2N3G4M9</accession>